<dbReference type="Gene3D" id="1.10.10.60">
    <property type="entry name" value="Homeodomain-like"/>
    <property type="match status" value="1"/>
</dbReference>
<dbReference type="Gene3D" id="3.30.450.20">
    <property type="entry name" value="PAS domain"/>
    <property type="match status" value="1"/>
</dbReference>
<keyword evidence="5" id="KW-0804">Transcription</keyword>
<evidence type="ECO:0000256" key="6">
    <source>
        <dbReference type="ARBA" id="ARBA00029500"/>
    </source>
</evidence>
<feature type="domain" description="PAC" evidence="9">
    <location>
        <begin position="96"/>
        <end position="148"/>
    </location>
</feature>
<dbReference type="GO" id="GO:0003677">
    <property type="term" value="F:DNA binding"/>
    <property type="evidence" value="ECO:0007669"/>
    <property type="project" value="UniProtKB-KW"/>
</dbReference>
<dbReference type="InterPro" id="IPR025662">
    <property type="entry name" value="Sigma_54_int_dom_ATP-bd_1"/>
</dbReference>
<dbReference type="Gene3D" id="3.40.50.300">
    <property type="entry name" value="P-loop containing nucleotide triphosphate hydrolases"/>
    <property type="match status" value="1"/>
</dbReference>
<evidence type="ECO:0000313" key="10">
    <source>
        <dbReference type="EMBL" id="PJI33138.1"/>
    </source>
</evidence>
<dbReference type="InterPro" id="IPR027417">
    <property type="entry name" value="P-loop_NTPase"/>
</dbReference>
<dbReference type="Pfam" id="PF00989">
    <property type="entry name" value="PAS"/>
    <property type="match status" value="1"/>
</dbReference>
<organism evidence="10 11">
    <name type="scientific">Acinetobacter pseudolwoffii</name>
    <dbReference type="NCBI Taxonomy" id="2053287"/>
    <lineage>
        <taxon>Bacteria</taxon>
        <taxon>Pseudomonadati</taxon>
        <taxon>Pseudomonadota</taxon>
        <taxon>Gammaproteobacteria</taxon>
        <taxon>Moraxellales</taxon>
        <taxon>Moraxellaceae</taxon>
        <taxon>Acinetobacter</taxon>
    </lineage>
</organism>
<dbReference type="FunFam" id="3.40.50.300:FF:000006">
    <property type="entry name" value="DNA-binding transcriptional regulator NtrC"/>
    <property type="match status" value="1"/>
</dbReference>
<reference evidence="10 11" key="2">
    <citation type="submission" date="2017-12" db="EMBL/GenBank/DDBJ databases">
        <title>Revising the taxonomy of the Acinetobacter lwoffii group: the description of Acinetobacter pseudolwoffii sp. nov. and emended description of Acinetobacter lwoffii.</title>
        <authorList>
            <person name="Nemec A."/>
        </authorList>
    </citation>
    <scope>NUCLEOTIDE SEQUENCE [LARGE SCALE GENOMIC DNA]</scope>
    <source>
        <strain evidence="10 11">ANC 5347</strain>
    </source>
</reference>
<reference evidence="10 11" key="1">
    <citation type="submission" date="2017-11" db="EMBL/GenBank/DDBJ databases">
        <authorList>
            <person name="Han C.G."/>
        </authorList>
    </citation>
    <scope>NUCLEOTIDE SEQUENCE [LARGE SCALE GENOMIC DNA]</scope>
    <source>
        <strain evidence="10 11">ANC 5347</strain>
    </source>
</reference>
<evidence type="ECO:0000256" key="5">
    <source>
        <dbReference type="ARBA" id="ARBA00023163"/>
    </source>
</evidence>
<evidence type="ECO:0000259" key="7">
    <source>
        <dbReference type="PROSITE" id="PS50045"/>
    </source>
</evidence>
<dbReference type="GO" id="GO:0005524">
    <property type="term" value="F:ATP binding"/>
    <property type="evidence" value="ECO:0007669"/>
    <property type="project" value="UniProtKB-KW"/>
</dbReference>
<dbReference type="Gene3D" id="1.10.8.60">
    <property type="match status" value="1"/>
</dbReference>
<sequence length="470" mass="52881">MSIDEVISFMKTSKGHFTLQGQDGRSIFDVEPIRSIIDAIQDGIYITDANAITIAVNSAYQRITGLNRNILIGRYMGDLVKLGYLSNSASLEVLKRQEVVTLVQTINGTQKILVTGSPVFDEKKQLICVVTSVRDITELLRAKHAQEQLENLFRSQSQYKISCASNDLIISRETQKLFDLATNVAKFNSKVLLRGETGTGKSKLARYIHSISPRAEYAFLELNCSGIPDNLLEIELFGYVSGAFTGAATKGKKGLLEIAHQGTLFLDEIGDLPLSMQVKLLKVIEENRFLPVGATEFKEVDIRIMSATHRNLEEMVSNGEFREDLFYRINVVELELPPLRARSSEILPLVQQYQKSFNEKYAVDKQFSPEVIESLSQYKWPGNIRQLVNVLERLMVSTMHTEITIHDLPDYLRHEVNAETAELNLKDKVLAFERDLILNALNIHGSTRATAEALGVEQSTLVKKIARFKQ</sequence>
<accession>A0A2H9UN45</accession>
<dbReference type="PROSITE" id="PS00675">
    <property type="entry name" value="SIGMA54_INTERACT_1"/>
    <property type="match status" value="1"/>
</dbReference>
<dbReference type="SUPFAM" id="SSF46689">
    <property type="entry name" value="Homeodomain-like"/>
    <property type="match status" value="1"/>
</dbReference>
<proteinExistence type="predicted"/>
<dbReference type="PROSITE" id="PS00688">
    <property type="entry name" value="SIGMA54_INTERACT_3"/>
    <property type="match status" value="1"/>
</dbReference>
<keyword evidence="1" id="KW-0547">Nucleotide-binding</keyword>
<dbReference type="CDD" id="cd00130">
    <property type="entry name" value="PAS"/>
    <property type="match status" value="1"/>
</dbReference>
<dbReference type="InterPro" id="IPR013767">
    <property type="entry name" value="PAS_fold"/>
</dbReference>
<name>A0A2H9UN45_9GAMM</name>
<dbReference type="PROSITE" id="PS50113">
    <property type="entry name" value="PAC"/>
    <property type="match status" value="1"/>
</dbReference>
<dbReference type="NCBIfam" id="TIGR00229">
    <property type="entry name" value="sensory_box"/>
    <property type="match status" value="1"/>
</dbReference>
<evidence type="ECO:0000256" key="2">
    <source>
        <dbReference type="ARBA" id="ARBA00022797"/>
    </source>
</evidence>
<dbReference type="EMBL" id="PGOZ01000004">
    <property type="protein sequence ID" value="PJI33138.1"/>
    <property type="molecule type" value="Genomic_DNA"/>
</dbReference>
<dbReference type="GO" id="GO:0006355">
    <property type="term" value="P:regulation of DNA-templated transcription"/>
    <property type="evidence" value="ECO:0007669"/>
    <property type="project" value="InterPro"/>
</dbReference>
<keyword evidence="4" id="KW-0805">Transcription regulation</keyword>
<dbReference type="PANTHER" id="PTHR32071">
    <property type="entry name" value="TRANSCRIPTIONAL REGULATORY PROTEIN"/>
    <property type="match status" value="1"/>
</dbReference>
<dbReference type="InterPro" id="IPR030828">
    <property type="entry name" value="HTH_TyrR"/>
</dbReference>
<feature type="domain" description="PAS" evidence="8">
    <location>
        <begin position="29"/>
        <end position="74"/>
    </location>
</feature>
<dbReference type="InterPro" id="IPR002078">
    <property type="entry name" value="Sigma_54_int"/>
</dbReference>
<dbReference type="InterPro" id="IPR009057">
    <property type="entry name" value="Homeodomain-like_sf"/>
</dbReference>
<dbReference type="Proteomes" id="UP000242351">
    <property type="component" value="Unassembled WGS sequence"/>
</dbReference>
<evidence type="ECO:0000256" key="3">
    <source>
        <dbReference type="ARBA" id="ARBA00022840"/>
    </source>
</evidence>
<dbReference type="InterPro" id="IPR035965">
    <property type="entry name" value="PAS-like_dom_sf"/>
</dbReference>
<protein>
    <recommendedName>
        <fullName evidence="6">HTH-type transcriptional regulatory protein TyrR</fullName>
    </recommendedName>
</protein>
<dbReference type="PROSITE" id="PS50112">
    <property type="entry name" value="PAS"/>
    <property type="match status" value="1"/>
</dbReference>
<comment type="caution">
    <text evidence="10">The sequence shown here is derived from an EMBL/GenBank/DDBJ whole genome shotgun (WGS) entry which is preliminary data.</text>
</comment>
<dbReference type="Pfam" id="PF25601">
    <property type="entry name" value="AAA_lid_14"/>
    <property type="match status" value="1"/>
</dbReference>
<dbReference type="SMART" id="SM00091">
    <property type="entry name" value="PAS"/>
    <property type="match status" value="1"/>
</dbReference>
<dbReference type="RefSeq" id="WP_100357475.1">
    <property type="nucleotide sequence ID" value="NZ_PGOZ01000004.1"/>
</dbReference>
<dbReference type="Pfam" id="PF00158">
    <property type="entry name" value="Sigma54_activat"/>
    <property type="match status" value="1"/>
</dbReference>
<dbReference type="InterPro" id="IPR025944">
    <property type="entry name" value="Sigma_54_int_dom_CS"/>
</dbReference>
<dbReference type="Pfam" id="PF18024">
    <property type="entry name" value="HTH_50"/>
    <property type="match status" value="1"/>
</dbReference>
<dbReference type="AlphaFoldDB" id="A0A2H9UN45"/>
<dbReference type="InterPro" id="IPR000014">
    <property type="entry name" value="PAS"/>
</dbReference>
<evidence type="ECO:0000259" key="8">
    <source>
        <dbReference type="PROSITE" id="PS50112"/>
    </source>
</evidence>
<dbReference type="InterPro" id="IPR058031">
    <property type="entry name" value="AAA_lid_NorR"/>
</dbReference>
<dbReference type="SUPFAM" id="SSF52540">
    <property type="entry name" value="P-loop containing nucleoside triphosphate hydrolases"/>
    <property type="match status" value="1"/>
</dbReference>
<dbReference type="SMART" id="SM00382">
    <property type="entry name" value="AAA"/>
    <property type="match status" value="1"/>
</dbReference>
<gene>
    <name evidence="10" type="ORF">CU320_05660</name>
</gene>
<evidence type="ECO:0000259" key="9">
    <source>
        <dbReference type="PROSITE" id="PS50113"/>
    </source>
</evidence>
<dbReference type="CDD" id="cd00009">
    <property type="entry name" value="AAA"/>
    <property type="match status" value="1"/>
</dbReference>
<feature type="domain" description="Sigma-54 factor interaction" evidence="7">
    <location>
        <begin position="171"/>
        <end position="396"/>
    </location>
</feature>
<dbReference type="InterPro" id="IPR000700">
    <property type="entry name" value="PAS-assoc_C"/>
</dbReference>
<dbReference type="PANTHER" id="PTHR32071:SF57">
    <property type="entry name" value="C4-DICARBOXYLATE TRANSPORT TRANSCRIPTIONAL REGULATORY PROTEIN DCTD"/>
    <property type="match status" value="1"/>
</dbReference>
<evidence type="ECO:0000256" key="4">
    <source>
        <dbReference type="ARBA" id="ARBA00023015"/>
    </source>
</evidence>
<keyword evidence="3" id="KW-0067">ATP-binding</keyword>
<keyword evidence="2" id="KW-0058">Aromatic hydrocarbons catabolism</keyword>
<evidence type="ECO:0000256" key="1">
    <source>
        <dbReference type="ARBA" id="ARBA00022741"/>
    </source>
</evidence>
<evidence type="ECO:0000313" key="11">
    <source>
        <dbReference type="Proteomes" id="UP000242351"/>
    </source>
</evidence>
<dbReference type="InterPro" id="IPR003593">
    <property type="entry name" value="AAA+_ATPase"/>
</dbReference>
<dbReference type="PROSITE" id="PS50045">
    <property type="entry name" value="SIGMA54_INTERACT_4"/>
    <property type="match status" value="1"/>
</dbReference>
<dbReference type="SUPFAM" id="SSF55785">
    <property type="entry name" value="PYP-like sensor domain (PAS domain)"/>
    <property type="match status" value="1"/>
</dbReference>